<gene>
    <name evidence="1" type="ORF">SAMN04489740_2731</name>
</gene>
<proteinExistence type="predicted"/>
<dbReference type="AlphaFoldDB" id="A0A1H5M543"/>
<organism evidence="1 2">
    <name type="scientific">Arthrobacter alpinus</name>
    <dbReference type="NCBI Taxonomy" id="656366"/>
    <lineage>
        <taxon>Bacteria</taxon>
        <taxon>Bacillati</taxon>
        <taxon>Actinomycetota</taxon>
        <taxon>Actinomycetes</taxon>
        <taxon>Micrococcales</taxon>
        <taxon>Micrococcaceae</taxon>
        <taxon>Arthrobacter</taxon>
    </lineage>
</organism>
<sequence length="91" mass="10044">MARPAALEDVGWLDDALEWIEGRAKKPGLFSADDLRRDFRPPPHGNMVGPAFSTAARRGYIKYVHHKRSTVPSRAGSAICSWRGVEEGVTP</sequence>
<accession>A0A1H5M543</accession>
<evidence type="ECO:0000313" key="2">
    <source>
        <dbReference type="Proteomes" id="UP000182725"/>
    </source>
</evidence>
<name>A0A1H5M543_9MICC</name>
<protein>
    <submittedName>
        <fullName evidence="1">Uncharacterized protein</fullName>
    </submittedName>
</protein>
<dbReference type="RefSeq" id="WP_139244326.1">
    <property type="nucleotide sequence ID" value="NZ_FNTV01000001.1"/>
</dbReference>
<reference evidence="1 2" key="1">
    <citation type="submission" date="2016-10" db="EMBL/GenBank/DDBJ databases">
        <authorList>
            <person name="de Groot N.N."/>
        </authorList>
    </citation>
    <scope>NUCLEOTIDE SEQUENCE [LARGE SCALE GENOMIC DNA]</scope>
    <source>
        <strain evidence="1 2">DSM 22274</strain>
    </source>
</reference>
<dbReference type="Proteomes" id="UP000182725">
    <property type="component" value="Unassembled WGS sequence"/>
</dbReference>
<dbReference type="EMBL" id="FNTV01000001">
    <property type="protein sequence ID" value="SEE83771.1"/>
    <property type="molecule type" value="Genomic_DNA"/>
</dbReference>
<evidence type="ECO:0000313" key="1">
    <source>
        <dbReference type="EMBL" id="SEE83771.1"/>
    </source>
</evidence>